<dbReference type="PANTHER" id="PTHR43027">
    <property type="entry name" value="DOXORUBICIN RESISTANCE ABC TRANSPORTER PERMEASE PROTEIN DRRC-RELATED"/>
    <property type="match status" value="1"/>
</dbReference>
<feature type="transmembrane region" description="Helical" evidence="5">
    <location>
        <begin position="54"/>
        <end position="76"/>
    </location>
</feature>
<dbReference type="Proteomes" id="UP000095094">
    <property type="component" value="Unassembled WGS sequence"/>
</dbReference>
<feature type="transmembrane region" description="Helical" evidence="5">
    <location>
        <begin position="21"/>
        <end position="42"/>
    </location>
</feature>
<comment type="caution">
    <text evidence="7">The sequence shown here is derived from an EMBL/GenBank/DDBJ whole genome shotgun (WGS) entry which is preliminary data.</text>
</comment>
<keyword evidence="8" id="KW-1185">Reference proteome</keyword>
<protein>
    <recommendedName>
        <fullName evidence="5">Transport permease protein</fullName>
    </recommendedName>
</protein>
<evidence type="ECO:0000256" key="4">
    <source>
        <dbReference type="ARBA" id="ARBA00023136"/>
    </source>
</evidence>
<keyword evidence="5" id="KW-0813">Transport</keyword>
<dbReference type="InterPro" id="IPR013525">
    <property type="entry name" value="ABC2_TM"/>
</dbReference>
<keyword evidence="4 5" id="KW-0472">Membrane</keyword>
<dbReference type="GO" id="GO:0005886">
    <property type="term" value="C:plasma membrane"/>
    <property type="evidence" value="ECO:0007669"/>
    <property type="project" value="UniProtKB-SubCell"/>
</dbReference>
<dbReference type="InterPro" id="IPR052902">
    <property type="entry name" value="ABC-2_transporter"/>
</dbReference>
<evidence type="ECO:0000256" key="3">
    <source>
        <dbReference type="ARBA" id="ARBA00022989"/>
    </source>
</evidence>
<dbReference type="PROSITE" id="PS51012">
    <property type="entry name" value="ABC_TM2"/>
    <property type="match status" value="1"/>
</dbReference>
<proteinExistence type="inferred from homology"/>
<evidence type="ECO:0000256" key="2">
    <source>
        <dbReference type="ARBA" id="ARBA00022692"/>
    </source>
</evidence>
<feature type="transmembrane region" description="Helical" evidence="5">
    <location>
        <begin position="133"/>
        <end position="158"/>
    </location>
</feature>
<organism evidence="7 8">
    <name type="scientific">Enterococcus termitis</name>
    <dbReference type="NCBI Taxonomy" id="332950"/>
    <lineage>
        <taxon>Bacteria</taxon>
        <taxon>Bacillati</taxon>
        <taxon>Bacillota</taxon>
        <taxon>Bacilli</taxon>
        <taxon>Lactobacillales</taxon>
        <taxon>Enterococcaceae</taxon>
        <taxon>Enterococcus</taxon>
    </lineage>
</organism>
<feature type="domain" description="ABC transmembrane type-2" evidence="6">
    <location>
        <begin position="16"/>
        <end position="246"/>
    </location>
</feature>
<comment type="similarity">
    <text evidence="5">Belongs to the ABC-2 integral membrane protein family.</text>
</comment>
<feature type="transmembrane region" description="Helical" evidence="5">
    <location>
        <begin position="170"/>
        <end position="193"/>
    </location>
</feature>
<evidence type="ECO:0000313" key="8">
    <source>
        <dbReference type="Proteomes" id="UP000095094"/>
    </source>
</evidence>
<name>A0A1E5GWQ4_9ENTE</name>
<dbReference type="InterPro" id="IPR047817">
    <property type="entry name" value="ABC2_TM_bact-type"/>
</dbReference>
<sequence length="256" mass="29010">MKNFIKLLIVNFRYFSNLSNKMYQFILFVEPFFNLLVLSLLSNLSGNTLSSDSILYSGIMGAITFSLYSSGSILVIEKWNSTMELLEATPTRLFKIVLSKALTNALLAIVSLLINLLYAIFVFKVKLNIENPIQILLLTFILLLFSLTSLGSILAVIFGQNKNAMELQNLLLVPLILFSGVWVSSIELPNWAIRLINISPVKWSIDCILESIEREKVSLRSFVYSIVTSLIVIVITYVAIVFLERNMKENGKYNEF</sequence>
<evidence type="ECO:0000256" key="1">
    <source>
        <dbReference type="ARBA" id="ARBA00004141"/>
    </source>
</evidence>
<gene>
    <name evidence="7" type="ORF">BCR25_03835</name>
</gene>
<dbReference type="AlphaFoldDB" id="A0A1E5GWQ4"/>
<evidence type="ECO:0000259" key="6">
    <source>
        <dbReference type="PROSITE" id="PS51012"/>
    </source>
</evidence>
<keyword evidence="3 5" id="KW-1133">Transmembrane helix</keyword>
<accession>A0A1E5GWQ4</accession>
<dbReference type="GO" id="GO:0140359">
    <property type="term" value="F:ABC-type transporter activity"/>
    <property type="evidence" value="ECO:0007669"/>
    <property type="project" value="InterPro"/>
</dbReference>
<dbReference type="OrthoDB" id="2827674at2"/>
<evidence type="ECO:0000313" key="7">
    <source>
        <dbReference type="EMBL" id="OEG16740.1"/>
    </source>
</evidence>
<evidence type="ECO:0000256" key="5">
    <source>
        <dbReference type="RuleBase" id="RU361157"/>
    </source>
</evidence>
<dbReference type="EMBL" id="MIJY01000012">
    <property type="protein sequence ID" value="OEG16740.1"/>
    <property type="molecule type" value="Genomic_DNA"/>
</dbReference>
<keyword evidence="5" id="KW-1003">Cell membrane</keyword>
<feature type="transmembrane region" description="Helical" evidence="5">
    <location>
        <begin position="222"/>
        <end position="243"/>
    </location>
</feature>
<feature type="transmembrane region" description="Helical" evidence="5">
    <location>
        <begin position="97"/>
        <end position="121"/>
    </location>
</feature>
<keyword evidence="2 5" id="KW-0812">Transmembrane</keyword>
<comment type="subcellular location">
    <subcellularLocation>
        <location evidence="5">Cell membrane</location>
        <topology evidence="5">Multi-pass membrane protein</topology>
    </subcellularLocation>
    <subcellularLocation>
        <location evidence="1">Membrane</location>
        <topology evidence="1">Multi-pass membrane protein</topology>
    </subcellularLocation>
</comment>
<dbReference type="PANTHER" id="PTHR43027:SF1">
    <property type="entry name" value="DOXORUBICIN RESISTANCE ABC TRANSPORTER PERMEASE PROTEIN DRRC-RELATED"/>
    <property type="match status" value="1"/>
</dbReference>
<dbReference type="Pfam" id="PF01061">
    <property type="entry name" value="ABC2_membrane"/>
    <property type="match status" value="1"/>
</dbReference>
<reference evidence="8" key="1">
    <citation type="submission" date="2016-09" db="EMBL/GenBank/DDBJ databases">
        <authorList>
            <person name="Gulvik C.A."/>
        </authorList>
    </citation>
    <scope>NUCLEOTIDE SEQUENCE [LARGE SCALE GENOMIC DNA]</scope>
    <source>
        <strain evidence="8">LMG 8895</strain>
    </source>
</reference>
<dbReference type="RefSeq" id="WP_069663137.1">
    <property type="nucleotide sequence ID" value="NZ_JBHUJJ010000001.1"/>
</dbReference>